<comment type="caution">
    <text evidence="9">The sequence shown here is derived from an EMBL/GenBank/DDBJ whole genome shotgun (WGS) entry which is preliminary data.</text>
</comment>
<dbReference type="GO" id="GO:0005763">
    <property type="term" value="C:mitochondrial small ribosomal subunit"/>
    <property type="evidence" value="ECO:0007669"/>
    <property type="project" value="InterPro"/>
</dbReference>
<evidence type="ECO:0000256" key="8">
    <source>
        <dbReference type="ARBA" id="ARBA00035344"/>
    </source>
</evidence>
<keyword evidence="6" id="KW-0687">Ribonucleoprotein</keyword>
<dbReference type="Pfam" id="PF14943">
    <property type="entry name" value="MRP-S26"/>
    <property type="match status" value="1"/>
</dbReference>
<gene>
    <name evidence="9" type="ORF">QE152_g9686</name>
</gene>
<comment type="subcellular location">
    <subcellularLocation>
        <location evidence="1">Mitochondrion</location>
    </subcellularLocation>
</comment>
<dbReference type="PANTHER" id="PTHR21035">
    <property type="entry name" value="28S RIBOSOMAL PROTEIN S26, MITOCHONDRIAL"/>
    <property type="match status" value="1"/>
</dbReference>
<protein>
    <recommendedName>
        <fullName evidence="7">Small ribosomal subunit protein mS26</fullName>
    </recommendedName>
    <alternativeName>
        <fullName evidence="8">28S ribosomal protein S26, mitochondrial</fullName>
    </alternativeName>
</protein>
<sequence>MLALNIISKSLTSPATKSAVNLQILRWRRKPRWVPVAKSKQFRIPSRPVIIEDEQIELKRLFNNYRTQMKSIKRHIVERFVASRAITTDPKDIQRIFDEDFARCNKINDEWNADIKSQRIKYFENALEENVNVAKASLQKRKELDQIKLEEAERIVAEQKELSKTFITADNIDEAIEHALANPVDYNFAVDLDGNKFYHKKT</sequence>
<evidence type="ECO:0000256" key="2">
    <source>
        <dbReference type="ARBA" id="ARBA00009672"/>
    </source>
</evidence>
<evidence type="ECO:0000256" key="1">
    <source>
        <dbReference type="ARBA" id="ARBA00004173"/>
    </source>
</evidence>
<dbReference type="InterPro" id="IPR026140">
    <property type="entry name" value="Ribosomal_mS26"/>
</dbReference>
<evidence type="ECO:0000256" key="4">
    <source>
        <dbReference type="ARBA" id="ARBA00022980"/>
    </source>
</evidence>
<evidence type="ECO:0000256" key="5">
    <source>
        <dbReference type="ARBA" id="ARBA00023128"/>
    </source>
</evidence>
<evidence type="ECO:0000256" key="3">
    <source>
        <dbReference type="ARBA" id="ARBA00022946"/>
    </source>
</evidence>
<dbReference type="EMBL" id="JASPKY010000084">
    <property type="protein sequence ID" value="KAK9738682.1"/>
    <property type="molecule type" value="Genomic_DNA"/>
</dbReference>
<comment type="similarity">
    <text evidence="2">Belongs to the mitochondrion-specific ribosomal protein mS26 family.</text>
</comment>
<proteinExistence type="inferred from homology"/>
<organism evidence="9 10">
    <name type="scientific">Popillia japonica</name>
    <name type="common">Japanese beetle</name>
    <dbReference type="NCBI Taxonomy" id="7064"/>
    <lineage>
        <taxon>Eukaryota</taxon>
        <taxon>Metazoa</taxon>
        <taxon>Ecdysozoa</taxon>
        <taxon>Arthropoda</taxon>
        <taxon>Hexapoda</taxon>
        <taxon>Insecta</taxon>
        <taxon>Pterygota</taxon>
        <taxon>Neoptera</taxon>
        <taxon>Endopterygota</taxon>
        <taxon>Coleoptera</taxon>
        <taxon>Polyphaga</taxon>
        <taxon>Scarabaeiformia</taxon>
        <taxon>Scarabaeidae</taxon>
        <taxon>Rutelinae</taxon>
        <taxon>Popillia</taxon>
    </lineage>
</organism>
<evidence type="ECO:0000313" key="10">
    <source>
        <dbReference type="Proteomes" id="UP001458880"/>
    </source>
</evidence>
<evidence type="ECO:0000313" key="9">
    <source>
        <dbReference type="EMBL" id="KAK9738682.1"/>
    </source>
</evidence>
<keyword evidence="10" id="KW-1185">Reference proteome</keyword>
<keyword evidence="3" id="KW-0809">Transit peptide</keyword>
<dbReference type="AlphaFoldDB" id="A0AAW1LZL8"/>
<keyword evidence="4" id="KW-0689">Ribosomal protein</keyword>
<dbReference type="PANTHER" id="PTHR21035:SF2">
    <property type="entry name" value="SMALL RIBOSOMAL SUBUNIT PROTEIN MS26"/>
    <property type="match status" value="1"/>
</dbReference>
<evidence type="ECO:0000256" key="7">
    <source>
        <dbReference type="ARBA" id="ARBA00035138"/>
    </source>
</evidence>
<reference evidence="9 10" key="1">
    <citation type="journal article" date="2024" name="BMC Genomics">
        <title>De novo assembly and annotation of Popillia japonica's genome with initial clues to its potential as an invasive pest.</title>
        <authorList>
            <person name="Cucini C."/>
            <person name="Boschi S."/>
            <person name="Funari R."/>
            <person name="Cardaioli E."/>
            <person name="Iannotti N."/>
            <person name="Marturano G."/>
            <person name="Paoli F."/>
            <person name="Bruttini M."/>
            <person name="Carapelli A."/>
            <person name="Frati F."/>
            <person name="Nardi F."/>
        </authorList>
    </citation>
    <scope>NUCLEOTIDE SEQUENCE [LARGE SCALE GENOMIC DNA]</scope>
    <source>
        <strain evidence="9">DMR45628</strain>
    </source>
</reference>
<dbReference type="Proteomes" id="UP001458880">
    <property type="component" value="Unassembled WGS sequence"/>
</dbReference>
<accession>A0AAW1LZL8</accession>
<name>A0AAW1LZL8_POPJA</name>
<evidence type="ECO:0000256" key="6">
    <source>
        <dbReference type="ARBA" id="ARBA00023274"/>
    </source>
</evidence>
<keyword evidence="5" id="KW-0496">Mitochondrion</keyword>